<dbReference type="Proteomes" id="UP000621500">
    <property type="component" value="Unassembled WGS sequence"/>
</dbReference>
<proteinExistence type="predicted"/>
<reference evidence="2 3" key="1">
    <citation type="submission" date="2021-01" db="EMBL/GenBank/DDBJ databases">
        <title>Whole genome shotgun sequence of Plantactinospora mayteni NBRC 109088.</title>
        <authorList>
            <person name="Komaki H."/>
            <person name="Tamura T."/>
        </authorList>
    </citation>
    <scope>NUCLEOTIDE SEQUENCE [LARGE SCALE GENOMIC DNA]</scope>
    <source>
        <strain evidence="2 3">NBRC 109088</strain>
    </source>
</reference>
<name>A0ABQ4F4J7_9ACTN</name>
<dbReference type="Pfam" id="PF17338">
    <property type="entry name" value="GP88"/>
    <property type="match status" value="1"/>
</dbReference>
<comment type="caution">
    <text evidence="2">The sequence shown here is derived from an EMBL/GenBank/DDBJ whole genome shotgun (WGS) entry which is preliminary data.</text>
</comment>
<organism evidence="2 3">
    <name type="scientific">Plantactinospora mayteni</name>
    <dbReference type="NCBI Taxonomy" id="566021"/>
    <lineage>
        <taxon>Bacteria</taxon>
        <taxon>Bacillati</taxon>
        <taxon>Actinomycetota</taxon>
        <taxon>Actinomycetes</taxon>
        <taxon>Micromonosporales</taxon>
        <taxon>Micromonosporaceae</taxon>
        <taxon>Plantactinospora</taxon>
    </lineage>
</organism>
<sequence>MGERCGAVRVEREQHPAGRHLAALAGAQAGEHGDGCRPPPANLMFVLDDLAGWEAGMTAELGRRALHGRWIRIHDSGDFFSVL</sequence>
<accession>A0ABQ4F4J7</accession>
<protein>
    <recommendedName>
        <fullName evidence="1">Gene product 88 domain-containing protein</fullName>
    </recommendedName>
</protein>
<dbReference type="InterPro" id="IPR020290">
    <property type="entry name" value="Gp88"/>
</dbReference>
<dbReference type="EMBL" id="BONX01000090">
    <property type="protein sequence ID" value="GIH01846.1"/>
    <property type="molecule type" value="Genomic_DNA"/>
</dbReference>
<evidence type="ECO:0000313" key="3">
    <source>
        <dbReference type="Proteomes" id="UP000621500"/>
    </source>
</evidence>
<evidence type="ECO:0000259" key="1">
    <source>
        <dbReference type="Pfam" id="PF17338"/>
    </source>
</evidence>
<evidence type="ECO:0000313" key="2">
    <source>
        <dbReference type="EMBL" id="GIH01846.1"/>
    </source>
</evidence>
<keyword evidence="3" id="KW-1185">Reference proteome</keyword>
<feature type="domain" description="Gene product 88" evidence="1">
    <location>
        <begin position="41"/>
        <end position="81"/>
    </location>
</feature>
<gene>
    <name evidence="2" type="ORF">Pma05_84180</name>
</gene>